<accession>A0A8J2HV76</accession>
<protein>
    <submittedName>
        <fullName evidence="1">Uncharacterized protein</fullName>
    </submittedName>
</protein>
<dbReference type="EMBL" id="CAJRGZ010000014">
    <property type="protein sequence ID" value="CAG5138621.1"/>
    <property type="molecule type" value="Genomic_DNA"/>
</dbReference>
<comment type="caution">
    <text evidence="1">The sequence shown here is derived from an EMBL/GenBank/DDBJ whole genome shotgun (WGS) entry which is preliminary data.</text>
</comment>
<evidence type="ECO:0000313" key="2">
    <source>
        <dbReference type="Proteomes" id="UP000676310"/>
    </source>
</evidence>
<organism evidence="1 2">
    <name type="scientific">Alternaria atra</name>
    <dbReference type="NCBI Taxonomy" id="119953"/>
    <lineage>
        <taxon>Eukaryota</taxon>
        <taxon>Fungi</taxon>
        <taxon>Dikarya</taxon>
        <taxon>Ascomycota</taxon>
        <taxon>Pezizomycotina</taxon>
        <taxon>Dothideomycetes</taxon>
        <taxon>Pleosporomycetidae</taxon>
        <taxon>Pleosporales</taxon>
        <taxon>Pleosporineae</taxon>
        <taxon>Pleosporaceae</taxon>
        <taxon>Alternaria</taxon>
        <taxon>Alternaria sect. Ulocladioides</taxon>
    </lineage>
</organism>
<dbReference type="RefSeq" id="XP_043163935.1">
    <property type="nucleotide sequence ID" value="XM_043308000.1"/>
</dbReference>
<dbReference type="Proteomes" id="UP000676310">
    <property type="component" value="Unassembled WGS sequence"/>
</dbReference>
<dbReference type="AlphaFoldDB" id="A0A8J2HV76"/>
<reference evidence="1" key="1">
    <citation type="submission" date="2021-05" db="EMBL/GenBank/DDBJ databases">
        <authorList>
            <person name="Stam R."/>
        </authorList>
    </citation>
    <scope>NUCLEOTIDE SEQUENCE</scope>
    <source>
        <strain evidence="1">CS162</strain>
    </source>
</reference>
<sequence>MNPRHYIIYKRSGARQFIVLDKGARLMWEPQEWTPLLLGLPKLMKEKICRYAALAPEGITIDITAGKTCNVSTDFKRFCGLNYLLYPDAMNNGIISNIAGGNYGCTCDQSLNLNFMLGRRKDHEDIQINIKGLVRFLSSLPLLKSNTRSIINIKLYEKQGPYRAKIELPIKKQRKAIFLFFTDFL</sequence>
<name>A0A8J2HV76_9PLEO</name>
<dbReference type="OrthoDB" id="10542313at2759"/>
<keyword evidence="2" id="KW-1185">Reference proteome</keyword>
<dbReference type="GeneID" id="67015685"/>
<evidence type="ECO:0000313" key="1">
    <source>
        <dbReference type="EMBL" id="CAG5138621.1"/>
    </source>
</evidence>
<gene>
    <name evidence="1" type="ORF">ALTATR162_LOCUS406</name>
</gene>
<proteinExistence type="predicted"/>